<proteinExistence type="predicted"/>
<dbReference type="GO" id="GO:0016787">
    <property type="term" value="F:hydrolase activity"/>
    <property type="evidence" value="ECO:0007669"/>
    <property type="project" value="InterPro"/>
</dbReference>
<dbReference type="OrthoDB" id="2015280at2759"/>
<name>A0A812WNY2_SYMPI</name>
<gene>
    <name evidence="1" type="primary">PAE7</name>
    <name evidence="1" type="ORF">SPIL2461_LOCUS19427</name>
</gene>
<dbReference type="EMBL" id="CAJNIZ010044549">
    <property type="protein sequence ID" value="CAE7693167.1"/>
    <property type="molecule type" value="Genomic_DNA"/>
</dbReference>
<keyword evidence="2" id="KW-1185">Reference proteome</keyword>
<feature type="non-terminal residue" evidence="1">
    <location>
        <position position="301"/>
    </location>
</feature>
<dbReference type="InterPro" id="IPR029058">
    <property type="entry name" value="AB_hydrolase_fold"/>
</dbReference>
<reference evidence="1" key="1">
    <citation type="submission" date="2021-02" db="EMBL/GenBank/DDBJ databases">
        <authorList>
            <person name="Dougan E. K."/>
            <person name="Rhodes N."/>
            <person name="Thang M."/>
            <person name="Chan C."/>
        </authorList>
    </citation>
    <scope>NUCLEOTIDE SEQUENCE</scope>
</reference>
<protein>
    <submittedName>
        <fullName evidence="1">PAE7 protein</fullName>
    </submittedName>
</protein>
<evidence type="ECO:0000313" key="1">
    <source>
        <dbReference type="EMBL" id="CAE7693167.1"/>
    </source>
</evidence>
<dbReference type="SUPFAM" id="SSF53474">
    <property type="entry name" value="alpha/beta-Hydrolases"/>
    <property type="match status" value="1"/>
</dbReference>
<dbReference type="Proteomes" id="UP000649617">
    <property type="component" value="Unassembled WGS sequence"/>
</dbReference>
<accession>A0A812WNY2</accession>
<dbReference type="InterPro" id="IPR004963">
    <property type="entry name" value="PAE/NOTUM"/>
</dbReference>
<evidence type="ECO:0000313" key="2">
    <source>
        <dbReference type="Proteomes" id="UP000649617"/>
    </source>
</evidence>
<organism evidence="1 2">
    <name type="scientific">Symbiodinium pilosum</name>
    <name type="common">Dinoflagellate</name>
    <dbReference type="NCBI Taxonomy" id="2952"/>
    <lineage>
        <taxon>Eukaryota</taxon>
        <taxon>Sar</taxon>
        <taxon>Alveolata</taxon>
        <taxon>Dinophyceae</taxon>
        <taxon>Suessiales</taxon>
        <taxon>Symbiodiniaceae</taxon>
        <taxon>Symbiodinium</taxon>
    </lineage>
</organism>
<dbReference type="AlphaFoldDB" id="A0A812WNY2"/>
<sequence length="301" mass="33658">DGGVGGYLSNKSSVNPEMYNWNKAFVVYCDGGSRAGNVAGPVHVGNETVFFRGAQILNATLESLADAGLRRARNLIVGGCSAGGLTVWLHLDYIRQQFPATRVVGLPQCGFFMDLPNYAGSPHYTPLYRWLFETMNMQNSPSLRPKCFEQHAEEPWRCFMAQYLLPFVETPVFVVNSFYDSWQMGQILEMPDSCTFKKNCTEQQKTAQHALRNSLVGNLSSVKAPSSYFLYSCVSHCQYLNLDYGWTRLTSGNLTLRDAFMSWFHGGSSFVAAATEEPNENPTCWPLQKAKRSSRATVVFV</sequence>
<dbReference type="Pfam" id="PF03283">
    <property type="entry name" value="PAE"/>
    <property type="match status" value="1"/>
</dbReference>
<dbReference type="PANTHER" id="PTHR21562">
    <property type="entry name" value="NOTUM-RELATED"/>
    <property type="match status" value="1"/>
</dbReference>
<comment type="caution">
    <text evidence="1">The sequence shown here is derived from an EMBL/GenBank/DDBJ whole genome shotgun (WGS) entry which is preliminary data.</text>
</comment>
<dbReference type="PANTHER" id="PTHR21562:SF67">
    <property type="entry name" value="PECTIN ACETYLESTERASE"/>
    <property type="match status" value="1"/>
</dbReference>